<dbReference type="Proteomes" id="UP001241377">
    <property type="component" value="Unassembled WGS sequence"/>
</dbReference>
<comment type="caution">
    <text evidence="1">The sequence shown here is derived from an EMBL/GenBank/DDBJ whole genome shotgun (WGS) entry which is preliminary data.</text>
</comment>
<reference evidence="1" key="1">
    <citation type="submission" date="2023-04" db="EMBL/GenBank/DDBJ databases">
        <title>Draft Genome sequencing of Naganishia species isolated from polar environments using Oxford Nanopore Technology.</title>
        <authorList>
            <person name="Leo P."/>
            <person name="Venkateswaran K."/>
        </authorList>
    </citation>
    <scope>NUCLEOTIDE SEQUENCE</scope>
    <source>
        <strain evidence="1">MNA-CCFEE 5261</strain>
    </source>
</reference>
<keyword evidence="2" id="KW-1185">Reference proteome</keyword>
<protein>
    <submittedName>
        <fullName evidence="1">Uncharacterized protein</fullName>
    </submittedName>
</protein>
<sequence>MAIQHEHLASGSHPTLPMDSRSENDLRYVAENLQALSDKIQELSIEFQRDDACQERFGTRSLEELVPDIAGFRVSQRPEPAVFQQWGEGVLMPCATKKLSSLRHCQGNARYEAISSQVAGRNVQEKLWREIREMYRVILQQLIKKKSV</sequence>
<evidence type="ECO:0000313" key="2">
    <source>
        <dbReference type="Proteomes" id="UP001241377"/>
    </source>
</evidence>
<proteinExistence type="predicted"/>
<evidence type="ECO:0000313" key="1">
    <source>
        <dbReference type="EMBL" id="KAJ9113926.1"/>
    </source>
</evidence>
<name>A0ACC2WS55_9TREE</name>
<gene>
    <name evidence="1" type="ORF">QFC19_000121</name>
</gene>
<organism evidence="1 2">
    <name type="scientific">Naganishia cerealis</name>
    <dbReference type="NCBI Taxonomy" id="610337"/>
    <lineage>
        <taxon>Eukaryota</taxon>
        <taxon>Fungi</taxon>
        <taxon>Dikarya</taxon>
        <taxon>Basidiomycota</taxon>
        <taxon>Agaricomycotina</taxon>
        <taxon>Tremellomycetes</taxon>
        <taxon>Filobasidiales</taxon>
        <taxon>Filobasidiaceae</taxon>
        <taxon>Naganishia</taxon>
    </lineage>
</organism>
<accession>A0ACC2WS55</accession>
<dbReference type="EMBL" id="JASBWR010000001">
    <property type="protein sequence ID" value="KAJ9113926.1"/>
    <property type="molecule type" value="Genomic_DNA"/>
</dbReference>